<comment type="caution">
    <text evidence="3">The sequence shown here is derived from an EMBL/GenBank/DDBJ whole genome shotgun (WGS) entry which is preliminary data.</text>
</comment>
<name>A0A7J6AJI2_AMEME</name>
<evidence type="ECO:0000256" key="1">
    <source>
        <dbReference type="SAM" id="MobiDB-lite"/>
    </source>
</evidence>
<gene>
    <name evidence="3" type="ORF">AMELA_G00163720</name>
</gene>
<sequence>MLPVWFFSALLLSSVLGHPIVRNDTRNGTSNDEDSRVRAHSSNISSVPSNESQDSSCNETVPRFFNGFPLYPMGLACSLSTCIIHDVDSKLRPGDKKAGGDASSPHGPGKK</sequence>
<dbReference type="Proteomes" id="UP000593565">
    <property type="component" value="Unassembled WGS sequence"/>
</dbReference>
<evidence type="ECO:0000313" key="4">
    <source>
        <dbReference type="Proteomes" id="UP000593565"/>
    </source>
</evidence>
<evidence type="ECO:0000256" key="2">
    <source>
        <dbReference type="SAM" id="SignalP"/>
    </source>
</evidence>
<feature type="region of interest" description="Disordered" evidence="1">
    <location>
        <begin position="92"/>
        <end position="111"/>
    </location>
</feature>
<keyword evidence="2" id="KW-0732">Signal</keyword>
<keyword evidence="4" id="KW-1185">Reference proteome</keyword>
<evidence type="ECO:0000313" key="3">
    <source>
        <dbReference type="EMBL" id="KAF4081658.1"/>
    </source>
</evidence>
<accession>A0A7J6AJI2</accession>
<dbReference type="AlphaFoldDB" id="A0A7J6AJI2"/>
<feature type="compositionally biased region" description="Low complexity" evidence="1">
    <location>
        <begin position="41"/>
        <end position="52"/>
    </location>
</feature>
<protein>
    <submittedName>
        <fullName evidence="3">Uncharacterized protein</fullName>
    </submittedName>
</protein>
<feature type="chain" id="PRO_5029776457" evidence="2">
    <location>
        <begin position="18"/>
        <end position="111"/>
    </location>
</feature>
<organism evidence="3 4">
    <name type="scientific">Ameiurus melas</name>
    <name type="common">Black bullhead</name>
    <name type="synonym">Silurus melas</name>
    <dbReference type="NCBI Taxonomy" id="219545"/>
    <lineage>
        <taxon>Eukaryota</taxon>
        <taxon>Metazoa</taxon>
        <taxon>Chordata</taxon>
        <taxon>Craniata</taxon>
        <taxon>Vertebrata</taxon>
        <taxon>Euteleostomi</taxon>
        <taxon>Actinopterygii</taxon>
        <taxon>Neopterygii</taxon>
        <taxon>Teleostei</taxon>
        <taxon>Ostariophysi</taxon>
        <taxon>Siluriformes</taxon>
        <taxon>Ictaluridae</taxon>
        <taxon>Ameiurus</taxon>
    </lineage>
</organism>
<feature type="signal peptide" evidence="2">
    <location>
        <begin position="1"/>
        <end position="17"/>
    </location>
</feature>
<proteinExistence type="predicted"/>
<dbReference type="EMBL" id="JAAGNN010000013">
    <property type="protein sequence ID" value="KAF4081658.1"/>
    <property type="molecule type" value="Genomic_DNA"/>
</dbReference>
<reference evidence="3 4" key="1">
    <citation type="submission" date="2020-02" db="EMBL/GenBank/DDBJ databases">
        <title>A chromosome-scale genome assembly of the black bullhead catfish (Ameiurus melas).</title>
        <authorList>
            <person name="Wen M."/>
            <person name="Zham M."/>
            <person name="Cabau C."/>
            <person name="Klopp C."/>
            <person name="Donnadieu C."/>
            <person name="Roques C."/>
            <person name="Bouchez O."/>
            <person name="Lampietro C."/>
            <person name="Jouanno E."/>
            <person name="Herpin A."/>
            <person name="Louis A."/>
            <person name="Berthelot C."/>
            <person name="Parey E."/>
            <person name="Roest-Crollius H."/>
            <person name="Braasch I."/>
            <person name="Postlethwait J."/>
            <person name="Robinson-Rechavi M."/>
            <person name="Echchiki A."/>
            <person name="Begum T."/>
            <person name="Montfort J."/>
            <person name="Schartl M."/>
            <person name="Bobe J."/>
            <person name="Guiguen Y."/>
        </authorList>
    </citation>
    <scope>NUCLEOTIDE SEQUENCE [LARGE SCALE GENOMIC DNA]</scope>
    <source>
        <strain evidence="3">M_S1</strain>
        <tissue evidence="3">Blood</tissue>
    </source>
</reference>
<feature type="region of interest" description="Disordered" evidence="1">
    <location>
        <begin position="20"/>
        <end position="58"/>
    </location>
</feature>